<accession>A0ABS6KDX0</accession>
<proteinExistence type="predicted"/>
<gene>
    <name evidence="2" type="ORF">KTH90_22215</name>
</gene>
<dbReference type="EMBL" id="JAHQCX010000022">
    <property type="protein sequence ID" value="MBU9728710.1"/>
    <property type="molecule type" value="Genomic_DNA"/>
</dbReference>
<evidence type="ECO:0000313" key="2">
    <source>
        <dbReference type="EMBL" id="MBU9728710.1"/>
    </source>
</evidence>
<comment type="caution">
    <text evidence="2">The sequence shown here is derived from an EMBL/GenBank/DDBJ whole genome shotgun (WGS) entry which is preliminary data.</text>
</comment>
<evidence type="ECO:0000256" key="1">
    <source>
        <dbReference type="SAM" id="MobiDB-lite"/>
    </source>
</evidence>
<dbReference type="Proteomes" id="UP001314681">
    <property type="component" value="Unassembled WGS sequence"/>
</dbReference>
<evidence type="ECO:0000313" key="3">
    <source>
        <dbReference type="Proteomes" id="UP001314681"/>
    </source>
</evidence>
<feature type="region of interest" description="Disordered" evidence="1">
    <location>
        <begin position="1"/>
        <end position="22"/>
    </location>
</feature>
<sequence>METQSVTLDGSNPVSPGDKTTIPDGMRVYISQGGSLTITGQIHNQGAIYGTVTISGTGGNLENGTDGADNTGVYLKSCVLKDGGSINKRGTIERGEVVKGVLYNFGTVKDGKVSGGTYYNDADGISAVVEITGSTVYNM</sequence>
<feature type="compositionally biased region" description="Polar residues" evidence="1">
    <location>
        <begin position="1"/>
        <end position="14"/>
    </location>
</feature>
<dbReference type="RefSeq" id="WP_158351907.1">
    <property type="nucleotide sequence ID" value="NZ_JAHQCX010000022.1"/>
</dbReference>
<name>A0ABS6KDX0_9FIRM</name>
<keyword evidence="3" id="KW-1185">Reference proteome</keyword>
<reference evidence="2 3" key="1">
    <citation type="submission" date="2021-06" db="EMBL/GenBank/DDBJ databases">
        <title>Description of novel taxa of the family Lachnospiraceae.</title>
        <authorList>
            <person name="Chaplin A.V."/>
            <person name="Sokolova S.R."/>
            <person name="Pikina A.P."/>
            <person name="Korzhanova M."/>
            <person name="Belova V."/>
            <person name="Korostin D."/>
            <person name="Efimov B.A."/>
        </authorList>
    </citation>
    <scope>NUCLEOTIDE SEQUENCE [LARGE SCALE GENOMIC DNA]</scope>
    <source>
        <strain evidence="2 3">ASD4241</strain>
    </source>
</reference>
<organism evidence="2 3">
    <name type="scientific">Diplocloster modestus</name>
    <dbReference type="NCBI Taxonomy" id="2850322"/>
    <lineage>
        <taxon>Bacteria</taxon>
        <taxon>Bacillati</taxon>
        <taxon>Bacillota</taxon>
        <taxon>Clostridia</taxon>
        <taxon>Lachnospirales</taxon>
        <taxon>Lachnospiraceae</taxon>
        <taxon>Diplocloster</taxon>
    </lineage>
</organism>
<protein>
    <submittedName>
        <fullName evidence="2">Uncharacterized protein</fullName>
    </submittedName>
</protein>